<comment type="caution">
    <text evidence="1">The sequence shown here is derived from an EMBL/GenBank/DDBJ whole genome shotgun (WGS) entry which is preliminary data.</text>
</comment>
<evidence type="ECO:0000313" key="2">
    <source>
        <dbReference type="Proteomes" id="UP001385951"/>
    </source>
</evidence>
<sequence>MNNINPFYIPESSLTLLPAWPLPNNFCTPRVQPGPDYNEGVTQLYLYMDTPHQRLNFNEYTHNYNATPTDTQHEWWERDHYREENKWLRDDLSRLCRKQEDTELELKTLKEAYDKLLGVIGDLGSTGNPTKLTSQLPQPILKEELPNIQYYTKKEYSDALQNGIAAKINSLDGTNR</sequence>
<organism evidence="1 2">
    <name type="scientific">Cerrena zonata</name>
    <dbReference type="NCBI Taxonomy" id="2478898"/>
    <lineage>
        <taxon>Eukaryota</taxon>
        <taxon>Fungi</taxon>
        <taxon>Dikarya</taxon>
        <taxon>Basidiomycota</taxon>
        <taxon>Agaricomycotina</taxon>
        <taxon>Agaricomycetes</taxon>
        <taxon>Polyporales</taxon>
        <taxon>Cerrenaceae</taxon>
        <taxon>Cerrena</taxon>
    </lineage>
</organism>
<dbReference type="AlphaFoldDB" id="A0AAW0G3V5"/>
<reference evidence="1 2" key="1">
    <citation type="submission" date="2022-09" db="EMBL/GenBank/DDBJ databases">
        <authorList>
            <person name="Palmer J.M."/>
        </authorList>
    </citation>
    <scope>NUCLEOTIDE SEQUENCE [LARGE SCALE GENOMIC DNA]</scope>
    <source>
        <strain evidence="1 2">DSM 7382</strain>
    </source>
</reference>
<protein>
    <submittedName>
        <fullName evidence="1">Uncharacterized protein</fullName>
    </submittedName>
</protein>
<evidence type="ECO:0000313" key="1">
    <source>
        <dbReference type="EMBL" id="KAK7684346.1"/>
    </source>
</evidence>
<dbReference type="Proteomes" id="UP001385951">
    <property type="component" value="Unassembled WGS sequence"/>
</dbReference>
<keyword evidence="2" id="KW-1185">Reference proteome</keyword>
<proteinExistence type="predicted"/>
<dbReference type="EMBL" id="JASBNA010000026">
    <property type="protein sequence ID" value="KAK7684346.1"/>
    <property type="molecule type" value="Genomic_DNA"/>
</dbReference>
<accession>A0AAW0G3V5</accession>
<gene>
    <name evidence="1" type="ORF">QCA50_012670</name>
</gene>
<name>A0AAW0G3V5_9APHY</name>